<name>A0A845M4S4_9RHOB</name>
<gene>
    <name evidence="5" type="ORF">GQE99_10255</name>
</gene>
<keyword evidence="1" id="KW-0805">Transcription regulation</keyword>
<proteinExistence type="predicted"/>
<dbReference type="EMBL" id="WTUX01000011">
    <property type="protein sequence ID" value="MZR13398.1"/>
    <property type="molecule type" value="Genomic_DNA"/>
</dbReference>
<evidence type="ECO:0000256" key="2">
    <source>
        <dbReference type="ARBA" id="ARBA00023125"/>
    </source>
</evidence>
<dbReference type="PANTHER" id="PTHR46797">
    <property type="entry name" value="HTH-TYPE TRANSCRIPTIONAL REGULATOR"/>
    <property type="match status" value="1"/>
</dbReference>
<dbReference type="Proteomes" id="UP000467322">
    <property type="component" value="Unassembled WGS sequence"/>
</dbReference>
<evidence type="ECO:0000313" key="5">
    <source>
        <dbReference type="EMBL" id="MZR13398.1"/>
    </source>
</evidence>
<evidence type="ECO:0000259" key="4">
    <source>
        <dbReference type="PROSITE" id="PS50943"/>
    </source>
</evidence>
<dbReference type="RefSeq" id="WP_161351485.1">
    <property type="nucleotide sequence ID" value="NZ_WTUX01000011.1"/>
</dbReference>
<protein>
    <submittedName>
        <fullName evidence="5">Helix-turn-helix domain-containing protein</fullName>
    </submittedName>
</protein>
<dbReference type="Pfam" id="PF01381">
    <property type="entry name" value="HTH_3"/>
    <property type="match status" value="1"/>
</dbReference>
<dbReference type="GO" id="GO:0003677">
    <property type="term" value="F:DNA binding"/>
    <property type="evidence" value="ECO:0007669"/>
    <property type="project" value="UniProtKB-KW"/>
</dbReference>
<dbReference type="InterPro" id="IPR001387">
    <property type="entry name" value="Cro/C1-type_HTH"/>
</dbReference>
<dbReference type="InterPro" id="IPR050807">
    <property type="entry name" value="TransReg_Diox_bact_type"/>
</dbReference>
<organism evidence="5 6">
    <name type="scientific">Maritimibacter harenae</name>
    <dbReference type="NCBI Taxonomy" id="2606218"/>
    <lineage>
        <taxon>Bacteria</taxon>
        <taxon>Pseudomonadati</taxon>
        <taxon>Pseudomonadota</taxon>
        <taxon>Alphaproteobacteria</taxon>
        <taxon>Rhodobacterales</taxon>
        <taxon>Roseobacteraceae</taxon>
        <taxon>Maritimibacter</taxon>
    </lineage>
</organism>
<keyword evidence="6" id="KW-1185">Reference proteome</keyword>
<sequence>MPDPIDVFIGKRIRKERLNAGLTQVALAERIGVKFQQLQKYESAQNRVSGSRLWRIAQALEVPVSALFPAEQPNEHGPSEIDRPD</sequence>
<evidence type="ECO:0000256" key="1">
    <source>
        <dbReference type="ARBA" id="ARBA00023015"/>
    </source>
</evidence>
<evidence type="ECO:0000256" key="3">
    <source>
        <dbReference type="ARBA" id="ARBA00023163"/>
    </source>
</evidence>
<accession>A0A845M4S4</accession>
<dbReference type="PROSITE" id="PS50943">
    <property type="entry name" value="HTH_CROC1"/>
    <property type="match status" value="1"/>
</dbReference>
<reference evidence="5 6" key="1">
    <citation type="submission" date="2019-12" db="EMBL/GenBank/DDBJ databases">
        <title>Maritimibacter sp. nov. sp. isolated from sea sand.</title>
        <authorList>
            <person name="Kim J."/>
            <person name="Jeong S.E."/>
            <person name="Jung H.S."/>
            <person name="Jeon C.O."/>
        </authorList>
    </citation>
    <scope>NUCLEOTIDE SEQUENCE [LARGE SCALE GENOMIC DNA]</scope>
    <source>
        <strain evidence="5 6">DP07</strain>
    </source>
</reference>
<dbReference type="GO" id="GO:0005829">
    <property type="term" value="C:cytosol"/>
    <property type="evidence" value="ECO:0007669"/>
    <property type="project" value="TreeGrafter"/>
</dbReference>
<dbReference type="AlphaFoldDB" id="A0A845M4S4"/>
<dbReference type="SUPFAM" id="SSF47413">
    <property type="entry name" value="lambda repressor-like DNA-binding domains"/>
    <property type="match status" value="1"/>
</dbReference>
<dbReference type="Gene3D" id="1.10.260.40">
    <property type="entry name" value="lambda repressor-like DNA-binding domains"/>
    <property type="match status" value="1"/>
</dbReference>
<keyword evidence="2" id="KW-0238">DNA-binding</keyword>
<evidence type="ECO:0000313" key="6">
    <source>
        <dbReference type="Proteomes" id="UP000467322"/>
    </source>
</evidence>
<keyword evidence="3" id="KW-0804">Transcription</keyword>
<feature type="domain" description="HTH cro/C1-type" evidence="4">
    <location>
        <begin position="13"/>
        <end position="67"/>
    </location>
</feature>
<dbReference type="InterPro" id="IPR010982">
    <property type="entry name" value="Lambda_DNA-bd_dom_sf"/>
</dbReference>
<dbReference type="SMART" id="SM00530">
    <property type="entry name" value="HTH_XRE"/>
    <property type="match status" value="1"/>
</dbReference>
<dbReference type="PANTHER" id="PTHR46797:SF23">
    <property type="entry name" value="HTH-TYPE TRANSCRIPTIONAL REGULATOR SUTR"/>
    <property type="match status" value="1"/>
</dbReference>
<dbReference type="GO" id="GO:0003700">
    <property type="term" value="F:DNA-binding transcription factor activity"/>
    <property type="evidence" value="ECO:0007669"/>
    <property type="project" value="TreeGrafter"/>
</dbReference>
<comment type="caution">
    <text evidence="5">The sequence shown here is derived from an EMBL/GenBank/DDBJ whole genome shotgun (WGS) entry which is preliminary data.</text>
</comment>
<dbReference type="CDD" id="cd00093">
    <property type="entry name" value="HTH_XRE"/>
    <property type="match status" value="1"/>
</dbReference>